<reference evidence="1 2" key="1">
    <citation type="submission" date="2019-03" db="EMBL/GenBank/DDBJ databases">
        <title>Dyadobacter AR-3-6 sp. nov., isolated from arctic soil.</title>
        <authorList>
            <person name="Chaudhary D.K."/>
        </authorList>
    </citation>
    <scope>NUCLEOTIDE SEQUENCE [LARGE SCALE GENOMIC DNA]</scope>
    <source>
        <strain evidence="1 2">AR-3-6</strain>
    </source>
</reference>
<name>A0A4R5E1L5_9BACT</name>
<dbReference type="RefSeq" id="WP_131957579.1">
    <property type="nucleotide sequence ID" value="NZ_SMFL01000002.1"/>
</dbReference>
<protein>
    <recommendedName>
        <fullName evidence="3">DUF4255 domain-containing protein</fullName>
    </recommendedName>
</protein>
<accession>A0A4R5E1L5</accession>
<gene>
    <name evidence="1" type="ORF">E0F88_07430</name>
</gene>
<keyword evidence="2" id="KW-1185">Reference proteome</keyword>
<dbReference type="EMBL" id="SMFL01000002">
    <property type="protein sequence ID" value="TDE17713.1"/>
    <property type="molecule type" value="Genomic_DNA"/>
</dbReference>
<evidence type="ECO:0000313" key="2">
    <source>
        <dbReference type="Proteomes" id="UP000294850"/>
    </source>
</evidence>
<sequence>MNSLAEQIIINILTAEMGLTADQIWIRDQNKVMPKDKKLYVIVGMVDSQPFSITRETYSVPAGMMEVQKVITRENIQIDILSRDTSAILRRYEILAALKSIYSQQQQELNSFKIYGLPMSFVNSSDAEGSSQLNRFSVVIPCHIWYRKEKLLTGYDYYNDFDTRVDDDKSIETPTGIIEFNITEDA</sequence>
<dbReference type="Proteomes" id="UP000294850">
    <property type="component" value="Unassembled WGS sequence"/>
</dbReference>
<dbReference type="AlphaFoldDB" id="A0A4R5E1L5"/>
<evidence type="ECO:0000313" key="1">
    <source>
        <dbReference type="EMBL" id="TDE17713.1"/>
    </source>
</evidence>
<proteinExistence type="predicted"/>
<organism evidence="1 2">
    <name type="scientific">Dyadobacter psychrotolerans</name>
    <dbReference type="NCBI Taxonomy" id="2541721"/>
    <lineage>
        <taxon>Bacteria</taxon>
        <taxon>Pseudomonadati</taxon>
        <taxon>Bacteroidota</taxon>
        <taxon>Cytophagia</taxon>
        <taxon>Cytophagales</taxon>
        <taxon>Spirosomataceae</taxon>
        <taxon>Dyadobacter</taxon>
    </lineage>
</organism>
<comment type="caution">
    <text evidence="1">The sequence shown here is derived from an EMBL/GenBank/DDBJ whole genome shotgun (WGS) entry which is preliminary data.</text>
</comment>
<evidence type="ECO:0008006" key="3">
    <source>
        <dbReference type="Google" id="ProtNLM"/>
    </source>
</evidence>